<reference evidence="4 5" key="1">
    <citation type="submission" date="2014-06" db="EMBL/GenBank/DDBJ databases">
        <title>Whole Genome Sequences of Three Symbiotic Endozoicomonas Bacteria.</title>
        <authorList>
            <person name="Neave M.J."/>
            <person name="Apprill A."/>
            <person name="Voolstra C.R."/>
        </authorList>
    </citation>
    <scope>NUCLEOTIDE SEQUENCE [LARGE SCALE GENOMIC DNA]</scope>
    <source>
        <strain evidence="4 5">DSM 22380</strain>
    </source>
</reference>
<keyword evidence="5" id="KW-1185">Reference proteome</keyword>
<name>A0A081K6P7_9GAMM</name>
<evidence type="ECO:0008006" key="6">
    <source>
        <dbReference type="Google" id="ProtNLM"/>
    </source>
</evidence>
<evidence type="ECO:0000256" key="3">
    <source>
        <dbReference type="SAM" id="MobiDB-lite"/>
    </source>
</evidence>
<dbReference type="Proteomes" id="UP000027997">
    <property type="component" value="Unassembled WGS sequence"/>
</dbReference>
<dbReference type="eggNOG" id="COG1357">
    <property type="taxonomic scope" value="Bacteria"/>
</dbReference>
<organism evidence="4 5">
    <name type="scientific">Endozoicomonas elysicola</name>
    <dbReference type="NCBI Taxonomy" id="305900"/>
    <lineage>
        <taxon>Bacteria</taxon>
        <taxon>Pseudomonadati</taxon>
        <taxon>Pseudomonadota</taxon>
        <taxon>Gammaproteobacteria</taxon>
        <taxon>Oceanospirillales</taxon>
        <taxon>Endozoicomonadaceae</taxon>
        <taxon>Endozoicomonas</taxon>
    </lineage>
</organism>
<keyword evidence="2" id="KW-0175">Coiled coil</keyword>
<dbReference type="AlphaFoldDB" id="A0A081K6P7"/>
<feature type="compositionally biased region" description="Basic residues" evidence="3">
    <location>
        <begin position="1"/>
        <end position="20"/>
    </location>
</feature>
<dbReference type="Pfam" id="PF00805">
    <property type="entry name" value="Pentapeptide"/>
    <property type="match status" value="3"/>
</dbReference>
<evidence type="ECO:0000313" key="4">
    <source>
        <dbReference type="EMBL" id="KEI69823.1"/>
    </source>
</evidence>
<evidence type="ECO:0000313" key="5">
    <source>
        <dbReference type="Proteomes" id="UP000027997"/>
    </source>
</evidence>
<protein>
    <recommendedName>
        <fullName evidence="6">Pentapeptide repeat-containing protein</fullName>
    </recommendedName>
</protein>
<dbReference type="InterPro" id="IPR001646">
    <property type="entry name" value="5peptide_repeat"/>
</dbReference>
<dbReference type="Pfam" id="PF13599">
    <property type="entry name" value="Pentapeptide_4"/>
    <property type="match status" value="1"/>
</dbReference>
<dbReference type="Gene3D" id="2.160.20.80">
    <property type="entry name" value="E3 ubiquitin-protein ligase SopA"/>
    <property type="match status" value="2"/>
</dbReference>
<keyword evidence="1" id="KW-0677">Repeat</keyword>
<dbReference type="SUPFAM" id="SSF141571">
    <property type="entry name" value="Pentapeptide repeat-like"/>
    <property type="match status" value="1"/>
</dbReference>
<feature type="region of interest" description="Disordered" evidence="3">
    <location>
        <begin position="1"/>
        <end position="38"/>
    </location>
</feature>
<proteinExistence type="predicted"/>
<dbReference type="PANTHER" id="PTHR47485">
    <property type="entry name" value="THYLAKOID LUMENAL 17.4 KDA PROTEIN, CHLOROPLASTIC"/>
    <property type="match status" value="1"/>
</dbReference>
<comment type="caution">
    <text evidence="4">The sequence shown here is derived from an EMBL/GenBank/DDBJ whole genome shotgun (WGS) entry which is preliminary data.</text>
</comment>
<gene>
    <name evidence="4" type="ORF">GV64_02865</name>
</gene>
<dbReference type="RefSeq" id="WP_020584700.1">
    <property type="nucleotide sequence ID" value="NZ_JOJP01000001.1"/>
</dbReference>
<feature type="coiled-coil region" evidence="2">
    <location>
        <begin position="54"/>
        <end position="81"/>
    </location>
</feature>
<dbReference type="PANTHER" id="PTHR47485:SF1">
    <property type="entry name" value="THYLAKOID LUMENAL 17.4 KDA PROTEIN, CHLOROPLASTIC"/>
    <property type="match status" value="1"/>
</dbReference>
<evidence type="ECO:0000256" key="2">
    <source>
        <dbReference type="SAM" id="Coils"/>
    </source>
</evidence>
<evidence type="ECO:0000256" key="1">
    <source>
        <dbReference type="ARBA" id="ARBA00022737"/>
    </source>
</evidence>
<sequence>MSQKKRPPSKNKKTSSKPGHHAFVDSILDTDGSKTSGLKASKRINVKGVGNYQVKEKSGLASHLEQEKEKAAQKRELLENLHPGWAAPDGADFTSVSLINRDLERMRFKNSLMKRCKFRSSKLRGVYWKNCDLRGADFRQADLRDCILDGCNLNGADLRNANLTNARIIDTDLSAANFDHAILNTAVIESCDMAAQTFHNSSCQEIRLYNSQIIHGFFDNTDFTKSEIQDMEFRHCTLTKTSFNNANINNTSFKGCESFDEGPSFSHARISEVTMTDCDLQSANLANTQVTECLWERVNLTDAQLDNTVFNQVNFSEGSFTDCFSVEKAPTFNHCRLDHLLIEHTDLTNALFTKSRFIGAVIRDSDFEEWHLEQTGVDAETIIEGHE</sequence>
<dbReference type="EMBL" id="JOJP01000001">
    <property type="protein sequence ID" value="KEI69823.1"/>
    <property type="molecule type" value="Genomic_DNA"/>
</dbReference>
<accession>A0A081K6P7</accession>
<dbReference type="STRING" id="305900.GV64_02865"/>